<dbReference type="InterPro" id="IPR000182">
    <property type="entry name" value="GNAT_dom"/>
</dbReference>
<sequence>MTAGSNRTSPNRSQPWLPGESGANPWRPRDVGSPARFSPSDRTVGGVVVGHWPVAEPIETERLVLEPLRVEHADEMAPLLRDERLHEFVGGRPATPKELRSRYARQSVGRSPDGAEGWLNWILRHRETGDAVGYVQATVRLDGERPVAELAWVVISPEQGRGYAAEAAAGMIGWLDQQGVTALIAHVHPDHRASARVAERLGLRATDVLVDGERRWVGP</sequence>
<name>A0A3A9ZTA0_9ACTN</name>
<feature type="region of interest" description="Disordered" evidence="1">
    <location>
        <begin position="1"/>
        <end position="43"/>
    </location>
</feature>
<dbReference type="PANTHER" id="PTHR43441:SF10">
    <property type="entry name" value="ACETYLTRANSFERASE"/>
    <property type="match status" value="1"/>
</dbReference>
<dbReference type="PANTHER" id="PTHR43441">
    <property type="entry name" value="RIBOSOMAL-PROTEIN-SERINE ACETYLTRANSFERASE"/>
    <property type="match status" value="1"/>
</dbReference>
<dbReference type="GO" id="GO:1990189">
    <property type="term" value="F:protein N-terminal-serine acetyltransferase activity"/>
    <property type="evidence" value="ECO:0007669"/>
    <property type="project" value="TreeGrafter"/>
</dbReference>
<feature type="compositionally biased region" description="Polar residues" evidence="1">
    <location>
        <begin position="1"/>
        <end position="14"/>
    </location>
</feature>
<feature type="domain" description="N-acetyltransferase" evidence="2">
    <location>
        <begin position="63"/>
        <end position="219"/>
    </location>
</feature>
<evidence type="ECO:0000256" key="1">
    <source>
        <dbReference type="SAM" id="MobiDB-lite"/>
    </source>
</evidence>
<proteinExistence type="predicted"/>
<keyword evidence="3" id="KW-0808">Transferase</keyword>
<evidence type="ECO:0000313" key="3">
    <source>
        <dbReference type="EMBL" id="RKN51492.1"/>
    </source>
</evidence>
<dbReference type="AlphaFoldDB" id="A0A3A9ZTA0"/>
<organism evidence="3 4">
    <name type="scientific">Micromonospora costi</name>
    <dbReference type="NCBI Taxonomy" id="1530042"/>
    <lineage>
        <taxon>Bacteria</taxon>
        <taxon>Bacillati</taxon>
        <taxon>Actinomycetota</taxon>
        <taxon>Actinomycetes</taxon>
        <taxon>Micromonosporales</taxon>
        <taxon>Micromonosporaceae</taxon>
        <taxon>Micromonospora</taxon>
    </lineage>
</organism>
<dbReference type="PROSITE" id="PS51186">
    <property type="entry name" value="GNAT"/>
    <property type="match status" value="1"/>
</dbReference>
<evidence type="ECO:0000313" key="4">
    <source>
        <dbReference type="Proteomes" id="UP000279968"/>
    </source>
</evidence>
<gene>
    <name evidence="3" type="ORF">D7193_29480</name>
</gene>
<dbReference type="Pfam" id="PF13302">
    <property type="entry name" value="Acetyltransf_3"/>
    <property type="match status" value="1"/>
</dbReference>
<reference evidence="3 4" key="1">
    <citation type="journal article" date="2015" name="Int. J. Syst. Evol. Microbiol.">
        <title>Micromonospora costi sp. nov., isolated from a leaf of Costus speciosus.</title>
        <authorList>
            <person name="Thawai C."/>
        </authorList>
    </citation>
    <scope>NUCLEOTIDE SEQUENCE [LARGE SCALE GENOMIC DNA]</scope>
    <source>
        <strain evidence="3 4">CS1-12</strain>
    </source>
</reference>
<evidence type="ECO:0000259" key="2">
    <source>
        <dbReference type="PROSITE" id="PS51186"/>
    </source>
</evidence>
<dbReference type="CDD" id="cd04301">
    <property type="entry name" value="NAT_SF"/>
    <property type="match status" value="1"/>
</dbReference>
<protein>
    <submittedName>
        <fullName evidence="3">N-acetyltransferase</fullName>
    </submittedName>
</protein>
<dbReference type="SUPFAM" id="SSF55729">
    <property type="entry name" value="Acyl-CoA N-acyltransferases (Nat)"/>
    <property type="match status" value="1"/>
</dbReference>
<dbReference type="EMBL" id="RBAN01000007">
    <property type="protein sequence ID" value="RKN51492.1"/>
    <property type="molecule type" value="Genomic_DNA"/>
</dbReference>
<dbReference type="InterPro" id="IPR016181">
    <property type="entry name" value="Acyl_CoA_acyltransferase"/>
</dbReference>
<dbReference type="OrthoDB" id="4403558at2"/>
<dbReference type="GO" id="GO:0005737">
    <property type="term" value="C:cytoplasm"/>
    <property type="evidence" value="ECO:0007669"/>
    <property type="project" value="TreeGrafter"/>
</dbReference>
<keyword evidence="4" id="KW-1185">Reference proteome</keyword>
<dbReference type="InterPro" id="IPR051908">
    <property type="entry name" value="Ribosomal_N-acetyltransferase"/>
</dbReference>
<comment type="caution">
    <text evidence="3">The sequence shown here is derived from an EMBL/GenBank/DDBJ whole genome shotgun (WGS) entry which is preliminary data.</text>
</comment>
<dbReference type="Proteomes" id="UP000279968">
    <property type="component" value="Unassembled WGS sequence"/>
</dbReference>
<dbReference type="Gene3D" id="3.40.630.30">
    <property type="match status" value="1"/>
</dbReference>
<dbReference type="GO" id="GO:0008999">
    <property type="term" value="F:protein-N-terminal-alanine acetyltransferase activity"/>
    <property type="evidence" value="ECO:0007669"/>
    <property type="project" value="TreeGrafter"/>
</dbReference>
<accession>A0A3A9ZTA0</accession>